<evidence type="ECO:0000313" key="1">
    <source>
        <dbReference type="EMBL" id="BBO83935.1"/>
    </source>
</evidence>
<dbReference type="RefSeq" id="WP_155324021.1">
    <property type="nucleotide sequence ID" value="NZ_AP021876.1"/>
</dbReference>
<sequence>MMQHIPPDDANRHHPNVIILDFISSNRTPNFTGRADEFEKLLKDTKVEFNVSFKKCQGPPGPV</sequence>
<protein>
    <submittedName>
        <fullName evidence="1">Uncharacterized protein</fullName>
    </submittedName>
</protein>
<dbReference type="EMBL" id="AP021876">
    <property type="protein sequence ID" value="BBO83935.1"/>
    <property type="molecule type" value="Genomic_DNA"/>
</dbReference>
<name>A0A5K7ZUM4_9BACT</name>
<organism evidence="1 2">
    <name type="scientific">Desulfosarcina ovata subsp. sediminis</name>
    <dbReference type="NCBI Taxonomy" id="885957"/>
    <lineage>
        <taxon>Bacteria</taxon>
        <taxon>Pseudomonadati</taxon>
        <taxon>Thermodesulfobacteriota</taxon>
        <taxon>Desulfobacteria</taxon>
        <taxon>Desulfobacterales</taxon>
        <taxon>Desulfosarcinaceae</taxon>
        <taxon>Desulfosarcina</taxon>
    </lineage>
</organism>
<dbReference type="Proteomes" id="UP000425960">
    <property type="component" value="Chromosome"/>
</dbReference>
<gene>
    <name evidence="1" type="ORF">DSCO28_45010</name>
</gene>
<accession>A0A5K7ZUM4</accession>
<evidence type="ECO:0000313" key="2">
    <source>
        <dbReference type="Proteomes" id="UP000425960"/>
    </source>
</evidence>
<proteinExistence type="predicted"/>
<dbReference type="AlphaFoldDB" id="A0A5K7ZUM4"/>
<reference evidence="1 2" key="1">
    <citation type="submission" date="2019-11" db="EMBL/GenBank/DDBJ databases">
        <title>Comparative genomics of hydrocarbon-degrading Desulfosarcina strains.</title>
        <authorList>
            <person name="Watanabe M."/>
            <person name="Kojima H."/>
            <person name="Fukui M."/>
        </authorList>
    </citation>
    <scope>NUCLEOTIDE SEQUENCE [LARGE SCALE GENOMIC DNA]</scope>
    <source>
        <strain evidence="1 2">28bB2T</strain>
    </source>
</reference>
<dbReference type="KEGG" id="dov:DSCO28_45010"/>